<dbReference type="Proteomes" id="UP000526625">
    <property type="component" value="Unassembled WGS sequence"/>
</dbReference>
<evidence type="ECO:0000313" key="1">
    <source>
        <dbReference type="EMBL" id="MBB6491093.1"/>
    </source>
</evidence>
<gene>
    <name evidence="1" type="ORF">GGD45_001490</name>
</gene>
<reference evidence="1 2" key="1">
    <citation type="submission" date="2020-08" db="EMBL/GenBank/DDBJ databases">
        <title>Genomic Encyclopedia of Type Strains, Phase IV (KMG-V): Genome sequencing to study the core and pangenomes of soil and plant-associated prokaryotes.</title>
        <authorList>
            <person name="Whitman W."/>
        </authorList>
    </citation>
    <scope>NUCLEOTIDE SEQUENCE [LARGE SCALE GENOMIC DNA]</scope>
    <source>
        <strain evidence="1 2">SEMIA 4059</strain>
    </source>
</reference>
<organism evidence="1 2">
    <name type="scientific">Rhizobium tropici</name>
    <dbReference type="NCBI Taxonomy" id="398"/>
    <lineage>
        <taxon>Bacteria</taxon>
        <taxon>Pseudomonadati</taxon>
        <taxon>Pseudomonadota</taxon>
        <taxon>Alphaproteobacteria</taxon>
        <taxon>Hyphomicrobiales</taxon>
        <taxon>Rhizobiaceae</taxon>
        <taxon>Rhizobium/Agrobacterium group</taxon>
        <taxon>Rhizobium</taxon>
    </lineage>
</organism>
<keyword evidence="2" id="KW-1185">Reference proteome</keyword>
<protein>
    <submittedName>
        <fullName evidence="1">Uncharacterized protein</fullName>
    </submittedName>
</protein>
<evidence type="ECO:0000313" key="2">
    <source>
        <dbReference type="Proteomes" id="UP000526625"/>
    </source>
</evidence>
<name>A0ABR6QW08_RHITR</name>
<accession>A0ABR6QW08</accession>
<sequence length="33" mass="3423">MANVSAPSHYEQTAEFIEAGLQNSDASGTALPD</sequence>
<comment type="caution">
    <text evidence="1">The sequence shown here is derived from an EMBL/GenBank/DDBJ whole genome shotgun (WGS) entry which is preliminary data.</text>
</comment>
<proteinExistence type="predicted"/>
<dbReference type="EMBL" id="JACHBF010000003">
    <property type="protein sequence ID" value="MBB6491093.1"/>
    <property type="molecule type" value="Genomic_DNA"/>
</dbReference>